<dbReference type="GO" id="GO:0005886">
    <property type="term" value="C:plasma membrane"/>
    <property type="evidence" value="ECO:0007669"/>
    <property type="project" value="UniProtKB-SubCell"/>
</dbReference>
<comment type="subcellular location">
    <subcellularLocation>
        <location evidence="1 7">Cell membrane</location>
        <topology evidence="1 7">Multi-pass membrane protein</topology>
    </subcellularLocation>
</comment>
<feature type="transmembrane region" description="Helical" evidence="7">
    <location>
        <begin position="101"/>
        <end position="117"/>
    </location>
</feature>
<keyword evidence="6 7" id="KW-0472">Membrane</keyword>
<evidence type="ECO:0000256" key="4">
    <source>
        <dbReference type="ARBA" id="ARBA00022692"/>
    </source>
</evidence>
<evidence type="ECO:0000256" key="2">
    <source>
        <dbReference type="ARBA" id="ARBA00022448"/>
    </source>
</evidence>
<keyword evidence="3 7" id="KW-1003">Cell membrane</keyword>
<accession>A0A7C1IG58</accession>
<feature type="transmembrane region" description="Helical" evidence="7">
    <location>
        <begin position="224"/>
        <end position="245"/>
    </location>
</feature>
<dbReference type="PANTHER" id="PTHR30269">
    <property type="entry name" value="TRANSMEMBRANE PROTEIN YFCA"/>
    <property type="match status" value="1"/>
</dbReference>
<feature type="transmembrane region" description="Helical" evidence="7">
    <location>
        <begin position="157"/>
        <end position="180"/>
    </location>
</feature>
<proteinExistence type="inferred from homology"/>
<protein>
    <recommendedName>
        <fullName evidence="7">Probable membrane transporter protein</fullName>
    </recommendedName>
</protein>
<name>A0A7C1IG58_9CREN</name>
<dbReference type="PANTHER" id="PTHR30269:SF23">
    <property type="entry name" value="MEMBRANE TRANSPORTER PROTEIN YDHB-RELATED"/>
    <property type="match status" value="1"/>
</dbReference>
<comment type="similarity">
    <text evidence="7">Belongs to the 4-toluene sulfonate uptake permease (TSUP) (TC 2.A.102) family.</text>
</comment>
<evidence type="ECO:0000256" key="1">
    <source>
        <dbReference type="ARBA" id="ARBA00004651"/>
    </source>
</evidence>
<keyword evidence="4 7" id="KW-0812">Transmembrane</keyword>
<keyword evidence="2" id="KW-0813">Transport</keyword>
<dbReference type="EMBL" id="DSDY01000170">
    <property type="protein sequence ID" value="HDS11091.1"/>
    <property type="molecule type" value="Genomic_DNA"/>
</dbReference>
<comment type="caution">
    <text evidence="8">The sequence shown here is derived from an EMBL/GenBank/DDBJ whole genome shotgun (WGS) entry which is preliminary data.</text>
</comment>
<evidence type="ECO:0000256" key="6">
    <source>
        <dbReference type="ARBA" id="ARBA00023136"/>
    </source>
</evidence>
<dbReference type="InterPro" id="IPR052017">
    <property type="entry name" value="TSUP"/>
</dbReference>
<reference evidence="8" key="1">
    <citation type="journal article" date="2020" name="mSystems">
        <title>Genome- and Community-Level Interaction Insights into Carbon Utilization and Element Cycling Functions of Hydrothermarchaeota in Hydrothermal Sediment.</title>
        <authorList>
            <person name="Zhou Z."/>
            <person name="Liu Y."/>
            <person name="Xu W."/>
            <person name="Pan J."/>
            <person name="Luo Z.H."/>
            <person name="Li M."/>
        </authorList>
    </citation>
    <scope>NUCLEOTIDE SEQUENCE [LARGE SCALE GENOMIC DNA]</scope>
    <source>
        <strain evidence="8">SpSt-123</strain>
    </source>
</reference>
<dbReference type="InterPro" id="IPR002781">
    <property type="entry name" value="TM_pro_TauE-like"/>
</dbReference>
<sequence>MNILVLNIATLVAIGLGAGFLGSLSGLGGASIITPILVGLGVPVKTAIANSVVTIVATSAGSSASYLRDHYTNIRAAMYLELFTIMGGIIGASIAVLVPSWMLYFFFAFFLLSSLLIREKIKPKEEGSIDKLTAILKIHGRYWENGRLREYVGRNTAIGGPLMIIAGLAAGALGIGAGAFKTTIMEGVIGLPVKVSSATSNFIIGMTGLAAATVYVKTGLVDPFIVGPLILGTSIGSIIGSRILGKISDKKAKMVSVALTLYIILQMLIKGAQAI</sequence>
<evidence type="ECO:0000256" key="5">
    <source>
        <dbReference type="ARBA" id="ARBA00022989"/>
    </source>
</evidence>
<feature type="transmembrane region" description="Helical" evidence="7">
    <location>
        <begin position="79"/>
        <end position="95"/>
    </location>
</feature>
<evidence type="ECO:0000313" key="8">
    <source>
        <dbReference type="EMBL" id="HDS11091.1"/>
    </source>
</evidence>
<evidence type="ECO:0000256" key="7">
    <source>
        <dbReference type="RuleBase" id="RU363041"/>
    </source>
</evidence>
<dbReference type="AlphaFoldDB" id="A0A7C1IG58"/>
<evidence type="ECO:0000256" key="3">
    <source>
        <dbReference type="ARBA" id="ARBA00022475"/>
    </source>
</evidence>
<gene>
    <name evidence="8" type="ORF">ENO04_05730</name>
</gene>
<organism evidence="8">
    <name type="scientific">Fervidicoccus fontis</name>
    <dbReference type="NCBI Taxonomy" id="683846"/>
    <lineage>
        <taxon>Archaea</taxon>
        <taxon>Thermoproteota</taxon>
        <taxon>Thermoprotei</taxon>
        <taxon>Fervidicoccales</taxon>
        <taxon>Fervidicoccaceae</taxon>
        <taxon>Fervidicoccus</taxon>
    </lineage>
</organism>
<dbReference type="Pfam" id="PF01925">
    <property type="entry name" value="TauE"/>
    <property type="match status" value="1"/>
</dbReference>
<feature type="transmembrane region" description="Helical" evidence="7">
    <location>
        <begin position="252"/>
        <end position="269"/>
    </location>
</feature>
<keyword evidence="5 7" id="KW-1133">Transmembrane helix</keyword>